<sequence length="690" mass="77089">MDQDQHNGNPSQESSTTSKEGETTATFSPAADPRQTLTAQRGRLKTLNWGIFTVVYEACAPVYWNFSSFVEGAESIRRDLRAVRRLFRDVFKLAPITLLLHLFATLWGAFLPALSLYLYSLLLQIIMTGIVRGCIEPLDVKLILVIFILSSVIYVAVDWLLDTTALLRSHLRAHFIPLFVTASLSLDLQALQDPNVSSSLPKEYLFEDTAPGWDTISEGCRLVGIVVNFLSHVIVVLSVLPKDDLKSRTCPLMFIAHIALHCLRYLHGVQRRPFIFYSDNPIYQRLGILYRMVFTSDMRESLASDGGALFVAHEYQRANQALGVGRNDPSHLRYAIPKPWYTTILHQLLMELPLVSFFCIEIWKFTPASLISVLLVWQGQNSLRSSVHFGDVCAAFRRACLSAVTLSDALKITNPRKGTSAYPNAGLRVTDGASVSFHNVSFSYPTFNYHDTLPHEAKTVLHDIAFDILPGTLTLVVGKNGSGKSTLLKLMCGLFRPQHGEVLIDTMSMCCVRENDLRRSVCHVPQEPRLYPLSLRENLHIGLDHVPNRSSLLRAAEQAGILDLVARLPSGFDTFMGSVTTAYHGVTAPLVDGVSENDLCPRLNQEYMRHFKVGPALSRGEKQRLALARTILRLENSDVKLLLVDEPTSALDPVAEMDFYAKLRQCSRGRTMVAVAHHFAQLARQADMIL</sequence>
<dbReference type="GO" id="GO:0016887">
    <property type="term" value="F:ATP hydrolysis activity"/>
    <property type="evidence" value="ECO:0007669"/>
    <property type="project" value="InterPro"/>
</dbReference>
<dbReference type="Pfam" id="PF00005">
    <property type="entry name" value="ABC_tran"/>
    <property type="match status" value="1"/>
</dbReference>
<feature type="compositionally biased region" description="Low complexity" evidence="3">
    <location>
        <begin position="13"/>
        <end position="26"/>
    </location>
</feature>
<keyword evidence="2" id="KW-0067">ATP-binding</keyword>
<dbReference type="PROSITE" id="PS50893">
    <property type="entry name" value="ABC_TRANSPORTER_2"/>
    <property type="match status" value="1"/>
</dbReference>
<evidence type="ECO:0000313" key="7">
    <source>
        <dbReference type="Proteomes" id="UP000076761"/>
    </source>
</evidence>
<dbReference type="SUPFAM" id="SSF52540">
    <property type="entry name" value="P-loop containing nucleoside triphosphate hydrolases"/>
    <property type="match status" value="1"/>
</dbReference>
<dbReference type="InterPro" id="IPR003593">
    <property type="entry name" value="AAA+_ATPase"/>
</dbReference>
<dbReference type="InterPro" id="IPR027417">
    <property type="entry name" value="P-loop_NTPase"/>
</dbReference>
<feature type="region of interest" description="Disordered" evidence="3">
    <location>
        <begin position="1"/>
        <end position="32"/>
    </location>
</feature>
<reference evidence="6 7" key="1">
    <citation type="journal article" date="2016" name="Mol. Biol. Evol.">
        <title>Comparative Genomics of Early-Diverging Mushroom-Forming Fungi Provides Insights into the Origins of Lignocellulose Decay Capabilities.</title>
        <authorList>
            <person name="Nagy L.G."/>
            <person name="Riley R."/>
            <person name="Tritt A."/>
            <person name="Adam C."/>
            <person name="Daum C."/>
            <person name="Floudas D."/>
            <person name="Sun H."/>
            <person name="Yadav J.S."/>
            <person name="Pangilinan J."/>
            <person name="Larsson K.H."/>
            <person name="Matsuura K."/>
            <person name="Barry K."/>
            <person name="Labutti K."/>
            <person name="Kuo R."/>
            <person name="Ohm R.A."/>
            <person name="Bhattacharya S.S."/>
            <person name="Shirouzu T."/>
            <person name="Yoshinaga Y."/>
            <person name="Martin F.M."/>
            <person name="Grigoriev I.V."/>
            <person name="Hibbett D.S."/>
        </authorList>
    </citation>
    <scope>NUCLEOTIDE SEQUENCE [LARGE SCALE GENOMIC DNA]</scope>
    <source>
        <strain evidence="6 7">HHB14362 ss-1</strain>
    </source>
</reference>
<evidence type="ECO:0000259" key="5">
    <source>
        <dbReference type="PROSITE" id="PS50893"/>
    </source>
</evidence>
<dbReference type="EMBL" id="KV425600">
    <property type="protein sequence ID" value="KZT21984.1"/>
    <property type="molecule type" value="Genomic_DNA"/>
</dbReference>
<keyword evidence="4" id="KW-1133">Transmembrane helix</keyword>
<dbReference type="InterPro" id="IPR003439">
    <property type="entry name" value="ABC_transporter-like_ATP-bd"/>
</dbReference>
<dbReference type="SMART" id="SM00382">
    <property type="entry name" value="AAA"/>
    <property type="match status" value="1"/>
</dbReference>
<proteinExistence type="predicted"/>
<dbReference type="GO" id="GO:0042626">
    <property type="term" value="F:ATPase-coupled transmembrane transporter activity"/>
    <property type="evidence" value="ECO:0007669"/>
    <property type="project" value="TreeGrafter"/>
</dbReference>
<evidence type="ECO:0000256" key="1">
    <source>
        <dbReference type="ARBA" id="ARBA00022741"/>
    </source>
</evidence>
<dbReference type="InParanoid" id="A0A165Q6H8"/>
<dbReference type="OrthoDB" id="6500128at2759"/>
<keyword evidence="1" id="KW-0547">Nucleotide-binding</keyword>
<dbReference type="GO" id="GO:0005524">
    <property type="term" value="F:ATP binding"/>
    <property type="evidence" value="ECO:0007669"/>
    <property type="project" value="UniProtKB-KW"/>
</dbReference>
<keyword evidence="4" id="KW-0812">Transmembrane</keyword>
<keyword evidence="6" id="KW-0378">Hydrolase</keyword>
<protein>
    <submittedName>
        <fullName evidence="6">p-loop containing nucleoside triphosphate hydrolase protein</fullName>
    </submittedName>
</protein>
<dbReference type="Proteomes" id="UP000076761">
    <property type="component" value="Unassembled WGS sequence"/>
</dbReference>
<feature type="transmembrane region" description="Helical" evidence="4">
    <location>
        <begin position="116"/>
        <end position="135"/>
    </location>
</feature>
<evidence type="ECO:0000313" key="6">
    <source>
        <dbReference type="EMBL" id="KZT21984.1"/>
    </source>
</evidence>
<feature type="transmembrane region" description="Helical" evidence="4">
    <location>
        <begin position="142"/>
        <end position="161"/>
    </location>
</feature>
<dbReference type="AlphaFoldDB" id="A0A165Q6H8"/>
<evidence type="ECO:0000256" key="2">
    <source>
        <dbReference type="ARBA" id="ARBA00022840"/>
    </source>
</evidence>
<dbReference type="PANTHER" id="PTHR24221:SF503">
    <property type="entry name" value="MITOCHONDRIAL POTASSIUM CHANNEL ATP-BINDING SUBUNIT"/>
    <property type="match status" value="1"/>
</dbReference>
<dbReference type="GO" id="GO:0016020">
    <property type="term" value="C:membrane"/>
    <property type="evidence" value="ECO:0007669"/>
    <property type="project" value="TreeGrafter"/>
</dbReference>
<accession>A0A165Q6H8</accession>
<name>A0A165Q6H8_9AGAM</name>
<dbReference type="STRING" id="1314782.A0A165Q6H8"/>
<evidence type="ECO:0000256" key="4">
    <source>
        <dbReference type="SAM" id="Phobius"/>
    </source>
</evidence>
<dbReference type="PANTHER" id="PTHR24221">
    <property type="entry name" value="ATP-BINDING CASSETTE SUB-FAMILY B"/>
    <property type="match status" value="1"/>
</dbReference>
<keyword evidence="4" id="KW-0472">Membrane</keyword>
<feature type="compositionally biased region" description="Polar residues" evidence="3">
    <location>
        <begin position="1"/>
        <end position="12"/>
    </location>
</feature>
<gene>
    <name evidence="6" type="ORF">NEOLEDRAFT_1181206</name>
</gene>
<keyword evidence="7" id="KW-1185">Reference proteome</keyword>
<organism evidence="6 7">
    <name type="scientific">Neolentinus lepideus HHB14362 ss-1</name>
    <dbReference type="NCBI Taxonomy" id="1314782"/>
    <lineage>
        <taxon>Eukaryota</taxon>
        <taxon>Fungi</taxon>
        <taxon>Dikarya</taxon>
        <taxon>Basidiomycota</taxon>
        <taxon>Agaricomycotina</taxon>
        <taxon>Agaricomycetes</taxon>
        <taxon>Gloeophyllales</taxon>
        <taxon>Gloeophyllaceae</taxon>
        <taxon>Neolentinus</taxon>
    </lineage>
</organism>
<dbReference type="InterPro" id="IPR039421">
    <property type="entry name" value="Type_1_exporter"/>
</dbReference>
<feature type="transmembrane region" description="Helical" evidence="4">
    <location>
        <begin position="90"/>
        <end position="110"/>
    </location>
</feature>
<dbReference type="Gene3D" id="3.40.50.300">
    <property type="entry name" value="P-loop containing nucleotide triphosphate hydrolases"/>
    <property type="match status" value="1"/>
</dbReference>
<evidence type="ECO:0000256" key="3">
    <source>
        <dbReference type="SAM" id="MobiDB-lite"/>
    </source>
</evidence>
<feature type="domain" description="ABC transporter" evidence="5">
    <location>
        <begin position="435"/>
        <end position="690"/>
    </location>
</feature>